<sequence length="164" mass="18413">MQLIFTPEAKSLLAESYPVVYGTLERGTLRKFLHDGSSAIFGCKSTRQRRSASTLFTSGVDAATRKVQAELDRYAGLSVEGLFDGYEPEPAHPEDMIYWEALLKAVRLVAMYDQLVALTYKYPSHLDVSPKELRKATLIVTMRPLLRVKRATRIVNSGRAFEQG</sequence>
<dbReference type="EMBL" id="JAKNRW010000001">
    <property type="protein sequence ID" value="MCK1788897.1"/>
    <property type="molecule type" value="Genomic_DNA"/>
</dbReference>
<accession>A0ABT0ET33</accession>
<evidence type="ECO:0000313" key="2">
    <source>
        <dbReference type="Proteomes" id="UP001299876"/>
    </source>
</evidence>
<protein>
    <submittedName>
        <fullName evidence="1">Uncharacterized protein</fullName>
    </submittedName>
</protein>
<keyword evidence="2" id="KW-1185">Reference proteome</keyword>
<organism evidence="1 2">
    <name type="scientific">Pseudomonas violetae</name>
    <dbReference type="NCBI Taxonomy" id="2915813"/>
    <lineage>
        <taxon>Bacteria</taxon>
        <taxon>Pseudomonadati</taxon>
        <taxon>Pseudomonadota</taxon>
        <taxon>Gammaproteobacteria</taxon>
        <taxon>Pseudomonadales</taxon>
        <taxon>Pseudomonadaceae</taxon>
        <taxon>Pseudomonas</taxon>
    </lineage>
</organism>
<name>A0ABT0ET33_9PSED</name>
<gene>
    <name evidence="1" type="ORF">L9059_01590</name>
</gene>
<reference evidence="1 2" key="1">
    <citation type="submission" date="2022-02" db="EMBL/GenBank/DDBJ databases">
        <title>Comparative genomics of the first Antarctic Pseudomonas spp. capable of biotransforming 2,4,6-Trinitrotoluene.</title>
        <authorList>
            <person name="Cabrera M.A."/>
            <person name="Marquez S.L."/>
            <person name="Perez-Donoso J.M."/>
        </authorList>
    </citation>
    <scope>NUCLEOTIDE SEQUENCE [LARGE SCALE GENOMIC DNA]</scope>
    <source>
        <strain evidence="1 2">TNT19</strain>
    </source>
</reference>
<comment type="caution">
    <text evidence="1">The sequence shown here is derived from an EMBL/GenBank/DDBJ whole genome shotgun (WGS) entry which is preliminary data.</text>
</comment>
<proteinExistence type="predicted"/>
<evidence type="ECO:0000313" key="1">
    <source>
        <dbReference type="EMBL" id="MCK1788897.1"/>
    </source>
</evidence>
<dbReference type="Proteomes" id="UP001299876">
    <property type="component" value="Unassembled WGS sequence"/>
</dbReference>
<dbReference type="RefSeq" id="WP_247286381.1">
    <property type="nucleotide sequence ID" value="NZ_JAKNRW010000001.1"/>
</dbReference>